<dbReference type="Gene3D" id="3.90.550.10">
    <property type="entry name" value="Spore Coat Polysaccharide Biosynthesis Protein SpsA, Chain A"/>
    <property type="match status" value="1"/>
</dbReference>
<dbReference type="PANTHER" id="PTHR43532:SF1">
    <property type="entry name" value="GLUCOSE-1-PHOSPHATE THYMIDYLYLTRANSFERASE 1"/>
    <property type="match status" value="1"/>
</dbReference>
<feature type="domain" description="Nucleotidyl transferase" evidence="11">
    <location>
        <begin position="2"/>
        <end position="241"/>
    </location>
</feature>
<evidence type="ECO:0000256" key="7">
    <source>
        <dbReference type="ARBA" id="ARBA00022723"/>
    </source>
</evidence>
<dbReference type="CDD" id="cd02538">
    <property type="entry name" value="G1P_TT_short"/>
    <property type="match status" value="1"/>
</dbReference>
<protein>
    <recommendedName>
        <fullName evidence="4 10">Glucose-1-phosphate thymidylyltransferase</fullName>
        <ecNumber evidence="3 10">2.7.7.24</ecNumber>
    </recommendedName>
</protein>
<dbReference type="EMBL" id="JAOQJV010000009">
    <property type="protein sequence ID" value="MCU6700202.1"/>
    <property type="molecule type" value="Genomic_DNA"/>
</dbReference>
<comment type="caution">
    <text evidence="12">The sequence shown here is derived from an EMBL/GenBank/DDBJ whole genome shotgun (WGS) entry which is preliminary data.</text>
</comment>
<keyword evidence="8 10" id="KW-0460">Magnesium</keyword>
<gene>
    <name evidence="12" type="primary">rfbA</name>
    <name evidence="12" type="ORF">OCV65_08175</name>
</gene>
<evidence type="ECO:0000256" key="4">
    <source>
        <dbReference type="ARBA" id="ARBA00017654"/>
    </source>
</evidence>
<evidence type="ECO:0000256" key="5">
    <source>
        <dbReference type="ARBA" id="ARBA00022679"/>
    </source>
</evidence>
<accession>A0ABT2S6I5</accession>
<evidence type="ECO:0000256" key="6">
    <source>
        <dbReference type="ARBA" id="ARBA00022695"/>
    </source>
</evidence>
<evidence type="ECO:0000313" key="13">
    <source>
        <dbReference type="Proteomes" id="UP001207605"/>
    </source>
</evidence>
<reference evidence="12 13" key="1">
    <citation type="journal article" date="2021" name="ISME Commun">
        <title>Automated analysis of genomic sequences facilitates high-throughput and comprehensive description of bacteria.</title>
        <authorList>
            <person name="Hitch T.C.A."/>
        </authorList>
    </citation>
    <scope>NUCLEOTIDE SEQUENCE [LARGE SCALE GENOMIC DNA]</scope>
    <source>
        <strain evidence="12 13">Sanger_02</strain>
    </source>
</reference>
<dbReference type="EC" id="2.7.7.24" evidence="3 10"/>
<evidence type="ECO:0000256" key="3">
    <source>
        <dbReference type="ARBA" id="ARBA00012461"/>
    </source>
</evidence>
<evidence type="ECO:0000313" key="12">
    <source>
        <dbReference type="EMBL" id="MCU6700202.1"/>
    </source>
</evidence>
<keyword evidence="6 10" id="KW-0548">Nucleotidyltransferase</keyword>
<evidence type="ECO:0000259" key="11">
    <source>
        <dbReference type="Pfam" id="PF00483"/>
    </source>
</evidence>
<organism evidence="12 13">
    <name type="scientific">Dorea ammoniilytica</name>
    <dbReference type="NCBI Taxonomy" id="2981788"/>
    <lineage>
        <taxon>Bacteria</taxon>
        <taxon>Bacillati</taxon>
        <taxon>Bacillota</taxon>
        <taxon>Clostridia</taxon>
        <taxon>Lachnospirales</taxon>
        <taxon>Lachnospiraceae</taxon>
        <taxon>Dorea</taxon>
    </lineage>
</organism>
<evidence type="ECO:0000256" key="9">
    <source>
        <dbReference type="ARBA" id="ARBA00049336"/>
    </source>
</evidence>
<dbReference type="InterPro" id="IPR029044">
    <property type="entry name" value="Nucleotide-diphossugar_trans"/>
</dbReference>
<dbReference type="Proteomes" id="UP001207605">
    <property type="component" value="Unassembled WGS sequence"/>
</dbReference>
<comment type="similarity">
    <text evidence="2 10">Belongs to the glucose-1-phosphate thymidylyltransferase family.</text>
</comment>
<evidence type="ECO:0000256" key="10">
    <source>
        <dbReference type="RuleBase" id="RU003706"/>
    </source>
</evidence>
<keyword evidence="13" id="KW-1185">Reference proteome</keyword>
<sequence>MKGIILAGGSGTRLYPLTMVTSKQLLPIYDKPMIYYPMSVLMNAGIRDILIISTPQDTPRFKELLGNGHQFGVKLSYAVQPSPDGLAQAFIIGEEFIGDDTVAMVLGDNIFAGHGMKKRLTTAVENAESGKGATVFGYYVDDPERFGIVEFDQNGKAVSIEEKPEHPKSNYCVTGLYFYDNKVVEYAKNLKPSARGELEITDLNRIYLEEGNLNVELLGQGFTWLDTGTHESLVDATNFVKTVETHQHRKIACLEEIGYLNGWISKEEVLKVYEVLKKNQYGQYLKDVLDGKYQENLY</sequence>
<proteinExistence type="inferred from homology"/>
<dbReference type="InterPro" id="IPR005907">
    <property type="entry name" value="G1P_thy_trans_s"/>
</dbReference>
<dbReference type="RefSeq" id="WP_262581648.1">
    <property type="nucleotide sequence ID" value="NZ_JAOQJV010000009.1"/>
</dbReference>
<evidence type="ECO:0000256" key="2">
    <source>
        <dbReference type="ARBA" id="ARBA00010480"/>
    </source>
</evidence>
<dbReference type="GO" id="GO:0008879">
    <property type="term" value="F:glucose-1-phosphate thymidylyltransferase activity"/>
    <property type="evidence" value="ECO:0007669"/>
    <property type="project" value="UniProtKB-EC"/>
</dbReference>
<keyword evidence="5 10" id="KW-0808">Transferase</keyword>
<comment type="cofactor">
    <cofactor evidence="1">
        <name>Mg(2+)</name>
        <dbReference type="ChEBI" id="CHEBI:18420"/>
    </cofactor>
</comment>
<evidence type="ECO:0000256" key="1">
    <source>
        <dbReference type="ARBA" id="ARBA00001946"/>
    </source>
</evidence>
<comment type="catalytic activity">
    <reaction evidence="9 10">
        <text>dTTP + alpha-D-glucose 1-phosphate + H(+) = dTDP-alpha-D-glucose + diphosphate</text>
        <dbReference type="Rhea" id="RHEA:15225"/>
        <dbReference type="ChEBI" id="CHEBI:15378"/>
        <dbReference type="ChEBI" id="CHEBI:33019"/>
        <dbReference type="ChEBI" id="CHEBI:37568"/>
        <dbReference type="ChEBI" id="CHEBI:57477"/>
        <dbReference type="ChEBI" id="CHEBI:58601"/>
        <dbReference type="EC" id="2.7.7.24"/>
    </reaction>
</comment>
<name>A0ABT2S6I5_9FIRM</name>
<dbReference type="SUPFAM" id="SSF53448">
    <property type="entry name" value="Nucleotide-diphospho-sugar transferases"/>
    <property type="match status" value="1"/>
</dbReference>
<dbReference type="PANTHER" id="PTHR43532">
    <property type="entry name" value="GLUCOSE-1-PHOSPHATE THYMIDYLYLTRANSFERASE"/>
    <property type="match status" value="1"/>
</dbReference>
<comment type="function">
    <text evidence="10">Catalyzes the formation of dTDP-glucose, from dTTP and glucose 1-phosphate, as well as its pyrophosphorolysis.</text>
</comment>
<dbReference type="NCBIfam" id="TIGR01207">
    <property type="entry name" value="rmlA"/>
    <property type="match status" value="1"/>
</dbReference>
<dbReference type="Pfam" id="PF00483">
    <property type="entry name" value="NTP_transferase"/>
    <property type="match status" value="1"/>
</dbReference>
<keyword evidence="7 10" id="KW-0479">Metal-binding</keyword>
<evidence type="ECO:0000256" key="8">
    <source>
        <dbReference type="ARBA" id="ARBA00022842"/>
    </source>
</evidence>
<dbReference type="InterPro" id="IPR005835">
    <property type="entry name" value="NTP_transferase_dom"/>
</dbReference>